<evidence type="ECO:0000313" key="2">
    <source>
        <dbReference type="Proteomes" id="UP001157091"/>
    </source>
</evidence>
<reference evidence="2" key="1">
    <citation type="journal article" date="2019" name="Int. J. Syst. Evol. Microbiol.">
        <title>The Global Catalogue of Microorganisms (GCM) 10K type strain sequencing project: providing services to taxonomists for standard genome sequencing and annotation.</title>
        <authorList>
            <consortium name="The Broad Institute Genomics Platform"/>
            <consortium name="The Broad Institute Genome Sequencing Center for Infectious Disease"/>
            <person name="Wu L."/>
            <person name="Ma J."/>
        </authorList>
    </citation>
    <scope>NUCLEOTIDE SEQUENCE [LARGE SCALE GENOMIC DNA]</scope>
    <source>
        <strain evidence="2">NBRC 106348</strain>
    </source>
</reference>
<keyword evidence="2" id="KW-1185">Reference proteome</keyword>
<gene>
    <name evidence="1" type="ORF">GCM10025864_14350</name>
</gene>
<comment type="caution">
    <text evidence="1">The sequence shown here is derived from an EMBL/GenBank/DDBJ whole genome shotgun (WGS) entry which is preliminary data.</text>
</comment>
<name>A0ABQ6HYZ1_9MICO</name>
<protein>
    <submittedName>
        <fullName evidence="1">Uncharacterized protein</fullName>
    </submittedName>
</protein>
<proteinExistence type="predicted"/>
<dbReference type="EMBL" id="BSUK01000001">
    <property type="protein sequence ID" value="GMA23676.1"/>
    <property type="molecule type" value="Genomic_DNA"/>
</dbReference>
<dbReference type="Proteomes" id="UP001157091">
    <property type="component" value="Unassembled WGS sequence"/>
</dbReference>
<accession>A0ABQ6HYZ1</accession>
<evidence type="ECO:0000313" key="1">
    <source>
        <dbReference type="EMBL" id="GMA23676.1"/>
    </source>
</evidence>
<organism evidence="1 2">
    <name type="scientific">Luteimicrobium album</name>
    <dbReference type="NCBI Taxonomy" id="1054550"/>
    <lineage>
        <taxon>Bacteria</taxon>
        <taxon>Bacillati</taxon>
        <taxon>Actinomycetota</taxon>
        <taxon>Actinomycetes</taxon>
        <taxon>Micrococcales</taxon>
        <taxon>Luteimicrobium</taxon>
    </lineage>
</organism>
<sequence length="101" mass="10785">MADAHRVDVVLGPLVSAQLDRDVLLDDRPRRLDPPRLADVRLHGETVVCPADLGEEAQTGVPVAAVGPGSLGLKPVHERETELPRGVTVPVGTRAEHRPPV</sequence>